<organism evidence="6 7">
    <name type="scientific">Madurella fahalii</name>
    <dbReference type="NCBI Taxonomy" id="1157608"/>
    <lineage>
        <taxon>Eukaryota</taxon>
        <taxon>Fungi</taxon>
        <taxon>Dikarya</taxon>
        <taxon>Ascomycota</taxon>
        <taxon>Pezizomycotina</taxon>
        <taxon>Sordariomycetes</taxon>
        <taxon>Sordariomycetidae</taxon>
        <taxon>Sordariales</taxon>
        <taxon>Sordariales incertae sedis</taxon>
        <taxon>Madurella</taxon>
    </lineage>
</organism>
<dbReference type="PANTHER" id="PTHR43289">
    <property type="entry name" value="MITOGEN-ACTIVATED PROTEIN KINASE KINASE KINASE 20-RELATED"/>
    <property type="match status" value="1"/>
</dbReference>
<dbReference type="GeneID" id="98173049"/>
<dbReference type="PANTHER" id="PTHR43289:SF33">
    <property type="entry name" value="SERINE_THREONINE KINASE 31"/>
    <property type="match status" value="1"/>
</dbReference>
<keyword evidence="3 6" id="KW-0418">Kinase</keyword>
<accession>A0ABQ0G2W1</accession>
<keyword evidence="7" id="KW-1185">Reference proteome</keyword>
<keyword evidence="1" id="KW-0808">Transferase</keyword>
<sequence length="323" mass="35966">MVDVSKLQFGHSRSLQYKWDTVTGARNVQWYDRVFFFSFDDDDRLELGYVAFPKGFPKGFLDRLSDGPITLDKLEGVITVEQITAAVQSIPDETIYIRLPLEWPVTVAGEPTSTDGLHLKRINLFKCVDFLDGNPSGHDGTVTTLRDEVEVLQLISQHPPHPNIVQYHGCRVRRGFVTAIVMGRVDGETLWTYALAGGKVDKAPFMAALRSAIAHLHSVVGVAHNDLNPNNIMVGKDGMPVLIDFGSARPLGSKMGFSLGTDYWEEDSDGDRNPYSHSKASHDLTALDKISDWLDDPVIPPCDENLEYAMQYVEEATGKKEEN</sequence>
<keyword evidence="2" id="KW-0547">Nucleotide-binding</keyword>
<comment type="caution">
    <text evidence="6">The sequence shown here is derived from an EMBL/GenBank/DDBJ whole genome shotgun (WGS) entry which is preliminary data.</text>
</comment>
<feature type="domain" description="Protein kinase" evidence="5">
    <location>
        <begin position="69"/>
        <end position="323"/>
    </location>
</feature>
<evidence type="ECO:0000313" key="7">
    <source>
        <dbReference type="Proteomes" id="UP001628179"/>
    </source>
</evidence>
<dbReference type="Pfam" id="PF00069">
    <property type="entry name" value="Pkinase"/>
    <property type="match status" value="1"/>
</dbReference>
<evidence type="ECO:0000256" key="2">
    <source>
        <dbReference type="ARBA" id="ARBA00022741"/>
    </source>
</evidence>
<gene>
    <name evidence="6" type="ORF">MFIFM68171_02304</name>
</gene>
<keyword evidence="6" id="KW-0723">Serine/threonine-protein kinase</keyword>
<evidence type="ECO:0000256" key="3">
    <source>
        <dbReference type="ARBA" id="ARBA00022777"/>
    </source>
</evidence>
<dbReference type="PROSITE" id="PS50011">
    <property type="entry name" value="PROTEIN_KINASE_DOM"/>
    <property type="match status" value="1"/>
</dbReference>
<proteinExistence type="predicted"/>
<dbReference type="RefSeq" id="XP_070913827.1">
    <property type="nucleotide sequence ID" value="XM_071057726.1"/>
</dbReference>
<dbReference type="InterPro" id="IPR000719">
    <property type="entry name" value="Prot_kinase_dom"/>
</dbReference>
<reference evidence="6 7" key="1">
    <citation type="submission" date="2024-09" db="EMBL/GenBank/DDBJ databases">
        <title>Itraconazole resistance in Madurella fahalii resulting from another homologue of gene encoding cytochrome P450 14-alpha sterol demethylase (CYP51).</title>
        <authorList>
            <person name="Yoshioka I."/>
            <person name="Fahal A.H."/>
            <person name="Kaneko S."/>
            <person name="Yaguchi T."/>
        </authorList>
    </citation>
    <scope>NUCLEOTIDE SEQUENCE [LARGE SCALE GENOMIC DNA]</scope>
    <source>
        <strain evidence="6 7">IFM 68171</strain>
    </source>
</reference>
<dbReference type="Gene3D" id="1.10.510.10">
    <property type="entry name" value="Transferase(Phosphotransferase) domain 1"/>
    <property type="match status" value="1"/>
</dbReference>
<name>A0ABQ0G2W1_9PEZI</name>
<dbReference type="EMBL" id="BAAFSV010000001">
    <property type="protein sequence ID" value="GAB1312094.1"/>
    <property type="molecule type" value="Genomic_DNA"/>
</dbReference>
<dbReference type="SUPFAM" id="SSF56112">
    <property type="entry name" value="Protein kinase-like (PK-like)"/>
    <property type="match status" value="1"/>
</dbReference>
<evidence type="ECO:0000256" key="4">
    <source>
        <dbReference type="ARBA" id="ARBA00022840"/>
    </source>
</evidence>
<evidence type="ECO:0000259" key="5">
    <source>
        <dbReference type="PROSITE" id="PS50011"/>
    </source>
</evidence>
<dbReference type="InterPro" id="IPR011009">
    <property type="entry name" value="Kinase-like_dom_sf"/>
</dbReference>
<evidence type="ECO:0000256" key="1">
    <source>
        <dbReference type="ARBA" id="ARBA00022679"/>
    </source>
</evidence>
<dbReference type="GO" id="GO:0004674">
    <property type="term" value="F:protein serine/threonine kinase activity"/>
    <property type="evidence" value="ECO:0007669"/>
    <property type="project" value="UniProtKB-KW"/>
</dbReference>
<protein>
    <submittedName>
        <fullName evidence="6">Serine/threonine protein kinase</fullName>
    </submittedName>
</protein>
<keyword evidence="4" id="KW-0067">ATP-binding</keyword>
<dbReference type="Proteomes" id="UP001628179">
    <property type="component" value="Unassembled WGS sequence"/>
</dbReference>
<evidence type="ECO:0000313" key="6">
    <source>
        <dbReference type="EMBL" id="GAB1312094.1"/>
    </source>
</evidence>
<dbReference type="SMART" id="SM00220">
    <property type="entry name" value="S_TKc"/>
    <property type="match status" value="1"/>
</dbReference>